<evidence type="ECO:0000313" key="5">
    <source>
        <dbReference type="Proteomes" id="UP001237642"/>
    </source>
</evidence>
<reference evidence="4" key="2">
    <citation type="submission" date="2023-05" db="EMBL/GenBank/DDBJ databases">
        <authorList>
            <person name="Schelkunov M.I."/>
        </authorList>
    </citation>
    <scope>NUCLEOTIDE SEQUENCE</scope>
    <source>
        <strain evidence="4">Hsosn_3</strain>
        <tissue evidence="4">Leaf</tissue>
    </source>
</reference>
<dbReference type="Pfam" id="PF08646">
    <property type="entry name" value="Rep_fac-A_C"/>
    <property type="match status" value="1"/>
</dbReference>
<dbReference type="Pfam" id="PF02721">
    <property type="entry name" value="DUF223"/>
    <property type="match status" value="1"/>
</dbReference>
<reference evidence="4" key="1">
    <citation type="submission" date="2023-02" db="EMBL/GenBank/DDBJ databases">
        <title>Genome of toxic invasive species Heracleum sosnowskyi carries increased number of genes despite the absence of recent whole-genome duplications.</title>
        <authorList>
            <person name="Schelkunov M."/>
            <person name="Shtratnikova V."/>
            <person name="Makarenko M."/>
            <person name="Klepikova A."/>
            <person name="Omelchenko D."/>
            <person name="Novikova G."/>
            <person name="Obukhova E."/>
            <person name="Bogdanov V."/>
            <person name="Penin A."/>
            <person name="Logacheva M."/>
        </authorList>
    </citation>
    <scope>NUCLEOTIDE SEQUENCE</scope>
    <source>
        <strain evidence="4">Hsosn_3</strain>
        <tissue evidence="4">Leaf</tissue>
    </source>
</reference>
<dbReference type="CDD" id="cd04481">
    <property type="entry name" value="RPA1_DBD_B_like"/>
    <property type="match status" value="1"/>
</dbReference>
<feature type="domain" description="Replication factor A C-terminal" evidence="3">
    <location>
        <begin position="289"/>
        <end position="405"/>
    </location>
</feature>
<proteinExistence type="predicted"/>
<evidence type="ECO:0000259" key="3">
    <source>
        <dbReference type="Pfam" id="PF08646"/>
    </source>
</evidence>
<sequence>MSSRKYNDLLTLKQNRSDWKIKVRVIRTWRGATKAGDYYKSFNVMLMDHKDNKIHGFVPAKCTDDLEIKLKVGSVCSITNFDVQPYKSEDKFRCTQNENHLVFNNNTKVKDVEEKGTTIANESFDFYDHTDLDSIKNLNVYLTDVIGIIKNRGDITLKELVNRLGHKNLQTKFVITNGSSNVNVTLWDAMAKSFFQQLMLQPLEEAVIIIITSCKVGTWNDEVDLSNAASTTFYLNYQHHSVAEMRKMLDNPNFKKLIHNTKTKKTAKLLNVVQLKNLGNDFIQAEVITHANIRYVDDKAPWYYKICTGCMEEIQFKGGDYICSKCNRRIPEPEQRYKLSILGSDATGVIEICLHDREVRTLLGERAETVHQQQKGCTSFPKQIKTLENTDITVKLLITEENILNKESVYNANNICKGFYIPEDEEPQVSTSNQQTTTQQSTSSYHIDGMSELDFQSPKTLT</sequence>
<dbReference type="SUPFAM" id="SSF50249">
    <property type="entry name" value="Nucleic acid-binding proteins"/>
    <property type="match status" value="3"/>
</dbReference>
<feature type="domain" description="Replication protein A 70 kDa DNA-binding subunit B/D first OB fold" evidence="2">
    <location>
        <begin position="5"/>
        <end position="111"/>
    </location>
</feature>
<evidence type="ECO:0008006" key="6">
    <source>
        <dbReference type="Google" id="ProtNLM"/>
    </source>
</evidence>
<feature type="region of interest" description="Disordered" evidence="1">
    <location>
        <begin position="426"/>
        <end position="462"/>
    </location>
</feature>
<feature type="compositionally biased region" description="Low complexity" evidence="1">
    <location>
        <begin position="428"/>
        <end position="444"/>
    </location>
</feature>
<dbReference type="PANTHER" id="PTHR47165">
    <property type="entry name" value="OS03G0429900 PROTEIN"/>
    <property type="match status" value="1"/>
</dbReference>
<accession>A0AAD8MQW8</accession>
<comment type="caution">
    <text evidence="4">The sequence shown here is derived from an EMBL/GenBank/DDBJ whole genome shotgun (WGS) entry which is preliminary data.</text>
</comment>
<dbReference type="CDD" id="cd04480">
    <property type="entry name" value="RPA1_DBD_A_like"/>
    <property type="match status" value="1"/>
</dbReference>
<dbReference type="AlphaFoldDB" id="A0AAD8MQW8"/>
<dbReference type="Gene3D" id="2.40.50.140">
    <property type="entry name" value="Nucleic acid-binding proteins"/>
    <property type="match status" value="3"/>
</dbReference>
<protein>
    <recommendedName>
        <fullName evidence="6">Replication factor A C-terminal domain-containing protein</fullName>
    </recommendedName>
</protein>
<dbReference type="Proteomes" id="UP001237642">
    <property type="component" value="Unassembled WGS sequence"/>
</dbReference>
<evidence type="ECO:0000256" key="1">
    <source>
        <dbReference type="SAM" id="MobiDB-lite"/>
    </source>
</evidence>
<dbReference type="InterPro" id="IPR003871">
    <property type="entry name" value="RFA1B/D_OB_1st"/>
</dbReference>
<organism evidence="4 5">
    <name type="scientific">Heracleum sosnowskyi</name>
    <dbReference type="NCBI Taxonomy" id="360622"/>
    <lineage>
        <taxon>Eukaryota</taxon>
        <taxon>Viridiplantae</taxon>
        <taxon>Streptophyta</taxon>
        <taxon>Embryophyta</taxon>
        <taxon>Tracheophyta</taxon>
        <taxon>Spermatophyta</taxon>
        <taxon>Magnoliopsida</taxon>
        <taxon>eudicotyledons</taxon>
        <taxon>Gunneridae</taxon>
        <taxon>Pentapetalae</taxon>
        <taxon>asterids</taxon>
        <taxon>campanulids</taxon>
        <taxon>Apiales</taxon>
        <taxon>Apiaceae</taxon>
        <taxon>Apioideae</taxon>
        <taxon>apioid superclade</taxon>
        <taxon>Tordylieae</taxon>
        <taxon>Tordyliinae</taxon>
        <taxon>Heracleum</taxon>
    </lineage>
</organism>
<evidence type="ECO:0000259" key="2">
    <source>
        <dbReference type="Pfam" id="PF02721"/>
    </source>
</evidence>
<dbReference type="PANTHER" id="PTHR47165:SF4">
    <property type="entry name" value="OS03G0429900 PROTEIN"/>
    <property type="match status" value="1"/>
</dbReference>
<keyword evidence="5" id="KW-1185">Reference proteome</keyword>
<gene>
    <name evidence="4" type="ORF">POM88_019442</name>
</gene>
<name>A0AAD8MQW8_9APIA</name>
<evidence type="ECO:0000313" key="4">
    <source>
        <dbReference type="EMBL" id="KAK1381707.1"/>
    </source>
</evidence>
<dbReference type="EMBL" id="JAUIZM010000005">
    <property type="protein sequence ID" value="KAK1381707.1"/>
    <property type="molecule type" value="Genomic_DNA"/>
</dbReference>
<dbReference type="InterPro" id="IPR013955">
    <property type="entry name" value="Rep_factor-A_C"/>
</dbReference>
<dbReference type="InterPro" id="IPR012340">
    <property type="entry name" value="NA-bd_OB-fold"/>
</dbReference>